<feature type="region of interest" description="Disordered" evidence="1">
    <location>
        <begin position="107"/>
        <end position="128"/>
    </location>
</feature>
<evidence type="ECO:0000313" key="2">
    <source>
        <dbReference type="EMBL" id="KJX93435.1"/>
    </source>
</evidence>
<proteinExistence type="predicted"/>
<organism evidence="2 3">
    <name type="scientific">Zymoseptoria brevis</name>
    <dbReference type="NCBI Taxonomy" id="1047168"/>
    <lineage>
        <taxon>Eukaryota</taxon>
        <taxon>Fungi</taxon>
        <taxon>Dikarya</taxon>
        <taxon>Ascomycota</taxon>
        <taxon>Pezizomycotina</taxon>
        <taxon>Dothideomycetes</taxon>
        <taxon>Dothideomycetidae</taxon>
        <taxon>Mycosphaerellales</taxon>
        <taxon>Mycosphaerellaceae</taxon>
        <taxon>Zymoseptoria</taxon>
    </lineage>
</organism>
<protein>
    <submittedName>
        <fullName evidence="2">Uncharacterized protein</fullName>
    </submittedName>
</protein>
<dbReference type="EMBL" id="LAFY01004276">
    <property type="protein sequence ID" value="KJX93435.1"/>
    <property type="molecule type" value="Genomic_DNA"/>
</dbReference>
<keyword evidence="3" id="KW-1185">Reference proteome</keyword>
<gene>
    <name evidence="2" type="ORF">TI39_contig4317g00002</name>
</gene>
<dbReference type="AlphaFoldDB" id="A0A0F4GB77"/>
<comment type="caution">
    <text evidence="2">The sequence shown here is derived from an EMBL/GenBank/DDBJ whole genome shotgun (WGS) entry which is preliminary data.</text>
</comment>
<accession>A0A0F4GB77</accession>
<dbReference type="Proteomes" id="UP000033647">
    <property type="component" value="Unassembled WGS sequence"/>
</dbReference>
<feature type="compositionally biased region" description="Polar residues" evidence="1">
    <location>
        <begin position="118"/>
        <end position="128"/>
    </location>
</feature>
<evidence type="ECO:0000256" key="1">
    <source>
        <dbReference type="SAM" id="MobiDB-lite"/>
    </source>
</evidence>
<reference evidence="2 3" key="1">
    <citation type="submission" date="2015-03" db="EMBL/GenBank/DDBJ databases">
        <title>RNA-seq based gene annotation and comparative genomics of four Zymoseptoria species reveal species-specific pathogenicity related genes and transposable element activity.</title>
        <authorList>
            <person name="Grandaubert J."/>
            <person name="Bhattacharyya A."/>
            <person name="Stukenbrock E.H."/>
        </authorList>
    </citation>
    <scope>NUCLEOTIDE SEQUENCE [LARGE SCALE GENOMIC DNA]</scope>
    <source>
        <strain evidence="2 3">Zb18110</strain>
    </source>
</reference>
<evidence type="ECO:0000313" key="3">
    <source>
        <dbReference type="Proteomes" id="UP000033647"/>
    </source>
</evidence>
<sequence>MAPSTTNPRGRKISEFTLEELDRAIAHAASKTTAARTKYNLFSKLMAEEAERVNTAVTHWELICAFAEEREMLNICNSKAHVQLEIARTEEAELHKKQATQIQELESCSWGPMDRTTPLDNMNRLGSS</sequence>
<name>A0A0F4GB77_9PEZI</name>